<organism evidence="6 7">
    <name type="scientific">Candidatus Cryptobacteroides avicola</name>
    <dbReference type="NCBI Taxonomy" id="2840757"/>
    <lineage>
        <taxon>Bacteria</taxon>
        <taxon>Pseudomonadati</taxon>
        <taxon>Bacteroidota</taxon>
        <taxon>Bacteroidia</taxon>
        <taxon>Bacteroidales</taxon>
        <taxon>Candidatus Cryptobacteroides</taxon>
    </lineage>
</organism>
<dbReference type="GO" id="GO:0005975">
    <property type="term" value="P:carbohydrate metabolic process"/>
    <property type="evidence" value="ECO:0007669"/>
    <property type="project" value="InterPro"/>
</dbReference>
<dbReference type="InterPro" id="IPR006710">
    <property type="entry name" value="Glyco_hydro_43"/>
</dbReference>
<gene>
    <name evidence="6" type="ORF">IAB75_05660</name>
</gene>
<comment type="caution">
    <text evidence="6">The sequence shown here is derived from an EMBL/GenBank/DDBJ whole genome shotgun (WGS) entry which is preliminary data.</text>
</comment>
<dbReference type="Pfam" id="PF04616">
    <property type="entry name" value="Glyco_hydro_43"/>
    <property type="match status" value="1"/>
</dbReference>
<comment type="pathway">
    <text evidence="1">Glycan metabolism; L-arabinan degradation.</text>
</comment>
<dbReference type="Gene3D" id="2.115.10.20">
    <property type="entry name" value="Glycosyl hydrolase domain, family 43"/>
    <property type="match status" value="1"/>
</dbReference>
<dbReference type="PANTHER" id="PTHR43301">
    <property type="entry name" value="ARABINAN ENDO-1,5-ALPHA-L-ARABINOSIDASE"/>
    <property type="match status" value="1"/>
</dbReference>
<accession>A0A940DRH0</accession>
<dbReference type="InterPro" id="IPR050727">
    <property type="entry name" value="GH43_arabinanases"/>
</dbReference>
<evidence type="ECO:0000256" key="1">
    <source>
        <dbReference type="ARBA" id="ARBA00004834"/>
    </source>
</evidence>
<evidence type="ECO:0000313" key="6">
    <source>
        <dbReference type="EMBL" id="MBO8483583.1"/>
    </source>
</evidence>
<dbReference type="CDD" id="cd08983">
    <property type="entry name" value="GH43_Bt3655-like"/>
    <property type="match status" value="1"/>
</dbReference>
<dbReference type="SUPFAM" id="SSF75005">
    <property type="entry name" value="Arabinanase/levansucrase/invertase"/>
    <property type="match status" value="1"/>
</dbReference>
<evidence type="ECO:0000313" key="7">
    <source>
        <dbReference type="Proteomes" id="UP000725002"/>
    </source>
</evidence>
<dbReference type="AlphaFoldDB" id="A0A940DRH0"/>
<dbReference type="InterPro" id="IPR023296">
    <property type="entry name" value="Glyco_hydro_beta-prop_sf"/>
</dbReference>
<protein>
    <submittedName>
        <fullName evidence="6">Glycoside hydrolase family 43 protein</fullName>
    </submittedName>
</protein>
<evidence type="ECO:0000256" key="5">
    <source>
        <dbReference type="RuleBase" id="RU361187"/>
    </source>
</evidence>
<evidence type="ECO:0000256" key="4">
    <source>
        <dbReference type="ARBA" id="ARBA00023295"/>
    </source>
</evidence>
<reference evidence="6" key="1">
    <citation type="submission" date="2020-10" db="EMBL/GenBank/DDBJ databases">
        <authorList>
            <person name="Gilroy R."/>
        </authorList>
    </citation>
    <scope>NUCLEOTIDE SEQUENCE</scope>
    <source>
        <strain evidence="6">G3-8215</strain>
    </source>
</reference>
<dbReference type="Proteomes" id="UP000725002">
    <property type="component" value="Unassembled WGS sequence"/>
</dbReference>
<name>A0A940DRH0_9BACT</name>
<evidence type="ECO:0000256" key="2">
    <source>
        <dbReference type="ARBA" id="ARBA00009865"/>
    </source>
</evidence>
<reference evidence="6" key="2">
    <citation type="journal article" date="2021" name="PeerJ">
        <title>Extensive microbial diversity within the chicken gut microbiome revealed by metagenomics and culture.</title>
        <authorList>
            <person name="Gilroy R."/>
            <person name="Ravi A."/>
            <person name="Getino M."/>
            <person name="Pursley I."/>
            <person name="Horton D.L."/>
            <person name="Alikhan N.F."/>
            <person name="Baker D."/>
            <person name="Gharbi K."/>
            <person name="Hall N."/>
            <person name="Watson M."/>
            <person name="Adriaenssens E.M."/>
            <person name="Foster-Nyarko E."/>
            <person name="Jarju S."/>
            <person name="Secka A."/>
            <person name="Antonio M."/>
            <person name="Oren A."/>
            <person name="Chaudhuri R.R."/>
            <person name="La Ragione R."/>
            <person name="Hildebrand F."/>
            <person name="Pallen M.J."/>
        </authorList>
    </citation>
    <scope>NUCLEOTIDE SEQUENCE</scope>
    <source>
        <strain evidence="6">G3-8215</strain>
    </source>
</reference>
<keyword evidence="3 5" id="KW-0378">Hydrolase</keyword>
<proteinExistence type="inferred from homology"/>
<sequence length="315" mass="36145">MLTYFRQRYPTRIEITSEGKITEVPLPDPMQVEQLHIALSDDGTHWTALNDNKPVWNQQMRDPFVRRGPDGVWRLLATGGGRRPDREQTGPSCLYATSEDLVNWKVEDLLPLMKDIRNAEGNMVRNIWAPEWFYDEKNGDYILVWSSSFEDAGWKKSRLWYCRTSDWKEFTPAKLLFEPPYSVIDGTLIENEGKYYLFHKEEEFGEINGERRAIRVAVADNPEGPYTIIEGPLNKGQIVPVITEGPSAIKAKDGNGWFLYYDFCMADRFGVSYSPDLTGWTIIEDASFPSEARHGTVSVITADEAERLMSASFRH</sequence>
<comment type="similarity">
    <text evidence="2 5">Belongs to the glycosyl hydrolase 43 family.</text>
</comment>
<dbReference type="GO" id="GO:0004553">
    <property type="term" value="F:hydrolase activity, hydrolyzing O-glycosyl compounds"/>
    <property type="evidence" value="ECO:0007669"/>
    <property type="project" value="InterPro"/>
</dbReference>
<evidence type="ECO:0000256" key="3">
    <source>
        <dbReference type="ARBA" id="ARBA00022801"/>
    </source>
</evidence>
<dbReference type="PANTHER" id="PTHR43301:SF3">
    <property type="entry name" value="ARABINAN ENDO-1,5-ALPHA-L-ARABINOSIDASE A-RELATED"/>
    <property type="match status" value="1"/>
</dbReference>
<keyword evidence="4 5" id="KW-0326">Glycosidase</keyword>
<dbReference type="EMBL" id="JADILV010000037">
    <property type="protein sequence ID" value="MBO8483583.1"/>
    <property type="molecule type" value="Genomic_DNA"/>
</dbReference>